<dbReference type="InterPro" id="IPR011990">
    <property type="entry name" value="TPR-like_helical_dom_sf"/>
</dbReference>
<name>A0A2G5CL15_AQUCA</name>
<gene>
    <name evidence="3" type="ORF">AQUCO_04700087v1</name>
</gene>
<protein>
    <recommendedName>
        <fullName evidence="5">Pentacotripeptide-repeat region of PRORP domain-containing protein</fullName>
    </recommendedName>
</protein>
<evidence type="ECO:0008006" key="5">
    <source>
        <dbReference type="Google" id="ProtNLM"/>
    </source>
</evidence>
<dbReference type="InParanoid" id="A0A2G5CL15"/>
<dbReference type="InterPro" id="IPR002885">
    <property type="entry name" value="PPR_rpt"/>
</dbReference>
<dbReference type="SUPFAM" id="SSF48452">
    <property type="entry name" value="TPR-like"/>
    <property type="match status" value="1"/>
</dbReference>
<evidence type="ECO:0000256" key="1">
    <source>
        <dbReference type="ARBA" id="ARBA00022737"/>
    </source>
</evidence>
<keyword evidence="4" id="KW-1185">Reference proteome</keyword>
<dbReference type="Gene3D" id="1.25.40.10">
    <property type="entry name" value="Tetratricopeptide repeat domain"/>
    <property type="match status" value="2"/>
</dbReference>
<dbReference type="InterPro" id="IPR046960">
    <property type="entry name" value="PPR_At4g14850-like_plant"/>
</dbReference>
<dbReference type="Proteomes" id="UP000230069">
    <property type="component" value="Unassembled WGS sequence"/>
</dbReference>
<dbReference type="PROSITE" id="PS51375">
    <property type="entry name" value="PPR"/>
    <property type="match status" value="2"/>
</dbReference>
<proteinExistence type="predicted"/>
<sequence>MAARISSFPSFVRRFSPFSTTSTPDNKHKYYRANTICPASTSLGYTHNKNHNYNINLAIQNLSRRCQSRKQFFQLQAHFISSGLFQHPFPASYILKLSLDFAHLDHSVLIFQHINSPDTFCVNTVLKAYSSRPHLAPLFYFSVLAKGFHPNSFTFPPLFISCANSNSTQAGFICHAQSIKYGFHSVVPVQNSLIHMYAAFGLIHSASCLFDAMSERDIISWNSMIHGYIKVGDMTIAHLLFDKMPTRNVVSWNIMISGYLKTARNPGCGLKLFREMTMIGFKGSDTTFVSVLTACARSARLKEGRSVHGSLVKNLVKPTVILDTALIDMYRRMNCDNDGGDSNEGGGGKEFKSLVQAEKIVLPDDITFVGVLCACARGGLLSDGKNYFNQMLSVYNIRPKFAHYWCMANLYYGLGLVQEAEDVLRSMPEDEDVSSDSLVLSSLLGSCRFHGDIELCVQIVMRLIELEPQNKSHYTLLLNIYAVAGRWEEAAKVKNLFQEKGLGKAGGCSLVDLSDMVHEFSVGDELQPGMDEVYTMLAELVRKLRLSTSRFTISHS</sequence>
<organism evidence="3 4">
    <name type="scientific">Aquilegia coerulea</name>
    <name type="common">Rocky mountain columbine</name>
    <dbReference type="NCBI Taxonomy" id="218851"/>
    <lineage>
        <taxon>Eukaryota</taxon>
        <taxon>Viridiplantae</taxon>
        <taxon>Streptophyta</taxon>
        <taxon>Embryophyta</taxon>
        <taxon>Tracheophyta</taxon>
        <taxon>Spermatophyta</taxon>
        <taxon>Magnoliopsida</taxon>
        <taxon>Ranunculales</taxon>
        <taxon>Ranunculaceae</taxon>
        <taxon>Thalictroideae</taxon>
        <taxon>Aquilegia</taxon>
    </lineage>
</organism>
<dbReference type="FunCoup" id="A0A2G5CL15">
    <property type="interactions" value="934"/>
</dbReference>
<dbReference type="Pfam" id="PF20431">
    <property type="entry name" value="E_motif"/>
    <property type="match status" value="1"/>
</dbReference>
<evidence type="ECO:0000313" key="4">
    <source>
        <dbReference type="Proteomes" id="UP000230069"/>
    </source>
</evidence>
<dbReference type="GO" id="GO:0009451">
    <property type="term" value="P:RNA modification"/>
    <property type="evidence" value="ECO:0007669"/>
    <property type="project" value="InterPro"/>
</dbReference>
<dbReference type="PANTHER" id="PTHR47926:SF365">
    <property type="entry name" value="DYW DOMAIN-CONTAINING PROTEIN"/>
    <property type="match status" value="1"/>
</dbReference>
<dbReference type="NCBIfam" id="TIGR00756">
    <property type="entry name" value="PPR"/>
    <property type="match status" value="1"/>
</dbReference>
<dbReference type="Pfam" id="PF01535">
    <property type="entry name" value="PPR"/>
    <property type="match status" value="1"/>
</dbReference>
<keyword evidence="1" id="KW-0677">Repeat</keyword>
<dbReference type="EMBL" id="KZ305064">
    <property type="protein sequence ID" value="PIA31976.1"/>
    <property type="molecule type" value="Genomic_DNA"/>
</dbReference>
<feature type="repeat" description="PPR" evidence="2">
    <location>
        <begin position="470"/>
        <end position="504"/>
    </location>
</feature>
<accession>A0A2G5CL15</accession>
<dbReference type="STRING" id="218851.A0A2G5CL15"/>
<dbReference type="Pfam" id="PF13041">
    <property type="entry name" value="PPR_2"/>
    <property type="match status" value="1"/>
</dbReference>
<reference evidence="3 4" key="1">
    <citation type="submission" date="2017-09" db="EMBL/GenBank/DDBJ databases">
        <title>WGS assembly of Aquilegia coerulea Goldsmith.</title>
        <authorList>
            <person name="Hodges S."/>
            <person name="Kramer E."/>
            <person name="Nordborg M."/>
            <person name="Tomkins J."/>
            <person name="Borevitz J."/>
            <person name="Derieg N."/>
            <person name="Yan J."/>
            <person name="Mihaltcheva S."/>
            <person name="Hayes R.D."/>
            <person name="Rokhsar D."/>
        </authorList>
    </citation>
    <scope>NUCLEOTIDE SEQUENCE [LARGE SCALE GENOMIC DNA]</scope>
    <source>
        <strain evidence="4">cv. Goldsmith</strain>
    </source>
</reference>
<evidence type="ECO:0000256" key="2">
    <source>
        <dbReference type="PROSITE-ProRule" id="PRU00708"/>
    </source>
</evidence>
<dbReference type="PANTHER" id="PTHR47926">
    <property type="entry name" value="PENTATRICOPEPTIDE REPEAT-CONTAINING PROTEIN"/>
    <property type="match status" value="1"/>
</dbReference>
<dbReference type="OrthoDB" id="1868351at2759"/>
<evidence type="ECO:0000313" key="3">
    <source>
        <dbReference type="EMBL" id="PIA31976.1"/>
    </source>
</evidence>
<feature type="repeat" description="PPR" evidence="2">
    <location>
        <begin position="217"/>
        <end position="251"/>
    </location>
</feature>
<dbReference type="GO" id="GO:0003723">
    <property type="term" value="F:RNA binding"/>
    <property type="evidence" value="ECO:0007669"/>
    <property type="project" value="InterPro"/>
</dbReference>
<dbReference type="InterPro" id="IPR046848">
    <property type="entry name" value="E_motif"/>
</dbReference>
<dbReference type="FunFam" id="1.25.40.10:FF:001237">
    <property type="entry name" value="Pentatricopeptide repeat-containing protein"/>
    <property type="match status" value="1"/>
</dbReference>
<dbReference type="AlphaFoldDB" id="A0A2G5CL15"/>